<proteinExistence type="predicted"/>
<gene>
    <name evidence="2" type="ORF">PENNAL_c0175G06306</name>
</gene>
<dbReference type="AlphaFoldDB" id="A0A1V6WWE5"/>
<dbReference type="OMA" id="IHHRTHG"/>
<evidence type="ECO:0000313" key="3">
    <source>
        <dbReference type="Proteomes" id="UP000191691"/>
    </source>
</evidence>
<sequence length="125" mass="14202">MAMTATARRLPHQRLASDCDLTPLLSDSSKLPPPSMTTRHDTNAGRNIRADSPSPPSSRRANKILQVRIHHRTHGSRFTLLAGQPGRSQRKGAKKGPRQKRAVFEREATRLGWMRRLRPMPHRRC</sequence>
<evidence type="ECO:0000256" key="1">
    <source>
        <dbReference type="SAM" id="MobiDB-lite"/>
    </source>
</evidence>
<dbReference type="EMBL" id="MOOB01000175">
    <property type="protein sequence ID" value="OQE67203.1"/>
    <property type="molecule type" value="Genomic_DNA"/>
</dbReference>
<feature type="region of interest" description="Disordered" evidence="1">
    <location>
        <begin position="82"/>
        <end position="101"/>
    </location>
</feature>
<evidence type="ECO:0000313" key="2">
    <source>
        <dbReference type="EMBL" id="OQE67203.1"/>
    </source>
</evidence>
<dbReference type="Proteomes" id="UP000191691">
    <property type="component" value="Unassembled WGS sequence"/>
</dbReference>
<comment type="caution">
    <text evidence="2">The sequence shown here is derived from an EMBL/GenBank/DDBJ whole genome shotgun (WGS) entry which is preliminary data.</text>
</comment>
<feature type="region of interest" description="Disordered" evidence="1">
    <location>
        <begin position="1"/>
        <end position="62"/>
    </location>
</feature>
<reference evidence="3" key="1">
    <citation type="journal article" date="2017" name="Nat. Microbiol.">
        <title>Global analysis of biosynthetic gene clusters reveals vast potential of secondary metabolite production in Penicillium species.</title>
        <authorList>
            <person name="Nielsen J.C."/>
            <person name="Grijseels S."/>
            <person name="Prigent S."/>
            <person name="Ji B."/>
            <person name="Dainat J."/>
            <person name="Nielsen K.F."/>
            <person name="Frisvad J.C."/>
            <person name="Workman M."/>
            <person name="Nielsen J."/>
        </authorList>
    </citation>
    <scope>NUCLEOTIDE SEQUENCE [LARGE SCALE GENOMIC DNA]</scope>
    <source>
        <strain evidence="3">IBT 13039</strain>
    </source>
</reference>
<keyword evidence="3" id="KW-1185">Reference proteome</keyword>
<protein>
    <submittedName>
        <fullName evidence="2">Uncharacterized protein</fullName>
    </submittedName>
</protein>
<accession>A0A1V6WWE5</accession>
<feature type="compositionally biased region" description="Low complexity" evidence="1">
    <location>
        <begin position="21"/>
        <end position="30"/>
    </location>
</feature>
<organism evidence="2 3">
    <name type="scientific">Penicillium nalgiovense</name>
    <dbReference type="NCBI Taxonomy" id="60175"/>
    <lineage>
        <taxon>Eukaryota</taxon>
        <taxon>Fungi</taxon>
        <taxon>Dikarya</taxon>
        <taxon>Ascomycota</taxon>
        <taxon>Pezizomycotina</taxon>
        <taxon>Eurotiomycetes</taxon>
        <taxon>Eurotiomycetidae</taxon>
        <taxon>Eurotiales</taxon>
        <taxon>Aspergillaceae</taxon>
        <taxon>Penicillium</taxon>
    </lineage>
</organism>
<feature type="compositionally biased region" description="Basic residues" evidence="1">
    <location>
        <begin position="88"/>
        <end position="101"/>
    </location>
</feature>
<name>A0A1V6WWE5_PENNA</name>